<keyword evidence="2" id="KW-1185">Reference proteome</keyword>
<keyword evidence="1" id="KW-0175">Coiled coil</keyword>
<accession>A0A1S3DS18</accession>
<reference evidence="3" key="1">
    <citation type="submission" date="2025-08" db="UniProtKB">
        <authorList>
            <consortium name="RefSeq"/>
        </authorList>
    </citation>
    <scope>IDENTIFICATION</scope>
</reference>
<dbReference type="KEGG" id="dci:103523675"/>
<name>A0A1S3DS18_DIACI</name>
<dbReference type="AlphaFoldDB" id="A0A1S3DS18"/>
<protein>
    <submittedName>
        <fullName evidence="3">Eukaryotic translation initiation factor 3 subunit B-like</fullName>
    </submittedName>
</protein>
<dbReference type="RefSeq" id="XP_008486919.1">
    <property type="nucleotide sequence ID" value="XM_008488697.3"/>
</dbReference>
<evidence type="ECO:0000313" key="2">
    <source>
        <dbReference type="Proteomes" id="UP000079169"/>
    </source>
</evidence>
<dbReference type="Proteomes" id="UP000079169">
    <property type="component" value="Unplaced"/>
</dbReference>
<organism evidence="2 3">
    <name type="scientific">Diaphorina citri</name>
    <name type="common">Asian citrus psyllid</name>
    <dbReference type="NCBI Taxonomy" id="121845"/>
    <lineage>
        <taxon>Eukaryota</taxon>
        <taxon>Metazoa</taxon>
        <taxon>Ecdysozoa</taxon>
        <taxon>Arthropoda</taxon>
        <taxon>Hexapoda</taxon>
        <taxon>Insecta</taxon>
        <taxon>Pterygota</taxon>
        <taxon>Neoptera</taxon>
        <taxon>Paraneoptera</taxon>
        <taxon>Hemiptera</taxon>
        <taxon>Sternorrhyncha</taxon>
        <taxon>Psylloidea</taxon>
        <taxon>Psyllidae</taxon>
        <taxon>Diaphorininae</taxon>
        <taxon>Diaphorina</taxon>
    </lineage>
</organism>
<sequence>MNKASKELIEKRRKLFKQFEELREKLRETWEAEKEERKYLRNLVDTDELDSENVEEEVVEFVIKEEITICE</sequence>
<dbReference type="STRING" id="121845.A0A1S3DS18"/>
<feature type="coiled-coil region" evidence="1">
    <location>
        <begin position="5"/>
        <end position="36"/>
    </location>
</feature>
<evidence type="ECO:0000256" key="1">
    <source>
        <dbReference type="SAM" id="Coils"/>
    </source>
</evidence>
<dbReference type="PaxDb" id="121845-A0A1S3DS18"/>
<proteinExistence type="predicted"/>
<evidence type="ECO:0000313" key="3">
    <source>
        <dbReference type="RefSeq" id="XP_008486919.1"/>
    </source>
</evidence>
<dbReference type="GeneID" id="103523675"/>
<gene>
    <name evidence="3" type="primary">LOC103523675</name>
</gene>